<gene>
    <name evidence="1" type="ORF">UFOVP1374_45</name>
</gene>
<protein>
    <recommendedName>
        <fullName evidence="2">PD-(D/E)XK nuclease superfamily</fullName>
    </recommendedName>
</protein>
<dbReference type="Gene3D" id="3.90.320.10">
    <property type="match status" value="1"/>
</dbReference>
<proteinExistence type="predicted"/>
<accession>A0A6J5RWK4</accession>
<dbReference type="InterPro" id="IPR011335">
    <property type="entry name" value="Restrct_endonuc-II-like"/>
</dbReference>
<dbReference type="EMBL" id="LR797321">
    <property type="protein sequence ID" value="CAB4202801.1"/>
    <property type="molecule type" value="Genomic_DNA"/>
</dbReference>
<reference evidence="1" key="1">
    <citation type="submission" date="2020-05" db="EMBL/GenBank/DDBJ databases">
        <authorList>
            <person name="Chiriac C."/>
            <person name="Salcher M."/>
            <person name="Ghai R."/>
            <person name="Kavagutti S V."/>
        </authorList>
    </citation>
    <scope>NUCLEOTIDE SEQUENCE</scope>
</reference>
<sequence>MKIPESEHNIQALIDKHHEAIAEVPRPHLGASTLGHVCDRWLWLSFRWAVQPSFPGRILRLFRRGHQEEANIISDLRAIGMDVRKVSSQHRVDFGSHVFGSLDAIIDKGVPEAPKSKHIAEFKTHSKKSFDALAKDGVEKSKPEHFVQMQVYMAGTGIDRALYLAVCKDDDRIHTERVKFDKDVAGKAIERGQRIALTDRMPEPISSDASWYQCKFCDAHEFCHQSKTTKHVNCRTCAMATPLSDSTWHCAKWDSVIPLDSQRTGCEGHVLHPDLVPWKRKDGPDEFTAVYEINGVNLANGDPEQEGVYGSKELLANANACASGDAFIAEMRKDFCGRIVG</sequence>
<name>A0A6J5RWK4_9CAUD</name>
<dbReference type="SUPFAM" id="SSF52980">
    <property type="entry name" value="Restriction endonuclease-like"/>
    <property type="match status" value="1"/>
</dbReference>
<evidence type="ECO:0008006" key="2">
    <source>
        <dbReference type="Google" id="ProtNLM"/>
    </source>
</evidence>
<organism evidence="1">
    <name type="scientific">uncultured Caudovirales phage</name>
    <dbReference type="NCBI Taxonomy" id="2100421"/>
    <lineage>
        <taxon>Viruses</taxon>
        <taxon>Duplodnaviria</taxon>
        <taxon>Heunggongvirae</taxon>
        <taxon>Uroviricota</taxon>
        <taxon>Caudoviricetes</taxon>
        <taxon>Peduoviridae</taxon>
        <taxon>Maltschvirus</taxon>
        <taxon>Maltschvirus maltsch</taxon>
    </lineage>
</organism>
<dbReference type="InterPro" id="IPR011604">
    <property type="entry name" value="PDDEXK-like_dom_sf"/>
</dbReference>
<evidence type="ECO:0000313" key="1">
    <source>
        <dbReference type="EMBL" id="CAB4202801.1"/>
    </source>
</evidence>